<protein>
    <submittedName>
        <fullName evidence="4">Esterase</fullName>
    </submittedName>
</protein>
<dbReference type="EMBL" id="KC894072">
    <property type="protein sequence ID" value="AGY62762.1"/>
    <property type="molecule type" value="Genomic_DNA"/>
</dbReference>
<proteinExistence type="predicted"/>
<dbReference type="SUPFAM" id="SSF53474">
    <property type="entry name" value="alpha/beta-Hydrolases"/>
    <property type="match status" value="1"/>
</dbReference>
<accession>U5QUP6</accession>
<dbReference type="InterPro" id="IPR022742">
    <property type="entry name" value="Hydrolase_4"/>
</dbReference>
<evidence type="ECO:0000313" key="3">
    <source>
        <dbReference type="EMBL" id="AGY62762.1"/>
    </source>
</evidence>
<feature type="region of interest" description="Disordered" evidence="1">
    <location>
        <begin position="249"/>
        <end position="268"/>
    </location>
</feature>
<organism evidence="3">
    <name type="scientific">Kitasatospora aburaviensis</name>
    <dbReference type="NCBI Taxonomy" id="67265"/>
    <lineage>
        <taxon>Bacteria</taxon>
        <taxon>Bacillati</taxon>
        <taxon>Actinomycetota</taxon>
        <taxon>Actinomycetes</taxon>
        <taxon>Kitasatosporales</taxon>
        <taxon>Streptomycetaceae</taxon>
        <taxon>Kitasatospora</taxon>
    </lineage>
</organism>
<evidence type="ECO:0000313" key="4">
    <source>
        <dbReference type="EMBL" id="SCN11956.1"/>
    </source>
</evidence>
<dbReference type="AlphaFoldDB" id="U5QUP6"/>
<feature type="domain" description="Serine aminopeptidase S33" evidence="2">
    <location>
        <begin position="31"/>
        <end position="149"/>
    </location>
</feature>
<sequence length="268" mass="27889">MSGDTGSTVRAGRESGAAGHRALVWRELPERPAAAVLVLHGGQEHSRSRPGPLNLPGLRMYGFVRALRRETAGAGVAIGTVRYRHRGWNGERADAARDTRAALGDLAEELGHVPTLLVGHSMGGRAALRAAGHPNVTGVIALAPWCPAEDPCEQLAGRDVLMLHGDRDKVTGPADTRAFAARSRAAGARVCGYSVIGSGHALLQRSADWHRATARLGAGLLGLRDLPAEVDAAFGLPADSADALGLPLPAQPCSAPPRRLTPALPTDA</sequence>
<dbReference type="Gene3D" id="3.40.50.1820">
    <property type="entry name" value="alpha/beta hydrolase"/>
    <property type="match status" value="1"/>
</dbReference>
<evidence type="ECO:0000259" key="2">
    <source>
        <dbReference type="Pfam" id="PF12146"/>
    </source>
</evidence>
<dbReference type="EMBL" id="LT608336">
    <property type="protein sequence ID" value="SCN11956.1"/>
    <property type="molecule type" value="Genomic_DNA"/>
</dbReference>
<reference evidence="4" key="2">
    <citation type="submission" date="2016-07" db="EMBL/GenBank/DDBJ databases">
        <title>Evidence for an iterative module in chain elongation on the azalomycin polyketide synthase.</title>
        <authorList>
            <person name="Hong H."/>
            <person name="Sun Y."/>
            <person name="Zhou Y."/>
            <person name="Stephens E."/>
            <person name="Samborskyy M."/>
            <person name="Leadlay P.F."/>
        </authorList>
    </citation>
    <scope>NUCLEOTIDE SEQUENCE</scope>
    <source>
        <strain evidence="4">ATCC31860</strain>
    </source>
</reference>
<name>U5QUP6_9ACTN</name>
<dbReference type="Pfam" id="PF12146">
    <property type="entry name" value="Hydrolase_4"/>
    <property type="match status" value="1"/>
</dbReference>
<dbReference type="InterPro" id="IPR029058">
    <property type="entry name" value="AB_hydrolase_fold"/>
</dbReference>
<reference evidence="3" key="1">
    <citation type="journal article" date="2013" name="J. Antibiot.">
        <title>Biosynthesis of ebelactone A: isotopic tracer, advanced precursor and genetic studies reveal a thioesterase-independent cyclization to give a polyketide ?-lactone.</title>
        <authorList>
            <person name="Wyatt M.A."/>
            <person name="Ahilan Y."/>
            <person name="Argyropoulos P."/>
            <person name="Boddy C.N."/>
            <person name="Magarvey N.A."/>
            <person name="Harrison P.H."/>
        </authorList>
    </citation>
    <scope>NUCLEOTIDE SEQUENCE</scope>
    <source>
        <strain evidence="3">MG7-G1</strain>
    </source>
</reference>
<evidence type="ECO:0000256" key="1">
    <source>
        <dbReference type="SAM" id="MobiDB-lite"/>
    </source>
</evidence>